<feature type="compositionally biased region" description="Basic and acidic residues" evidence="8">
    <location>
        <begin position="479"/>
        <end position="488"/>
    </location>
</feature>
<dbReference type="VEuPathDB" id="TriTrypDB:Tb927.11.100"/>
<feature type="region of interest" description="Disordered" evidence="8">
    <location>
        <begin position="465"/>
        <end position="488"/>
    </location>
</feature>
<sequence length="488" mass="52446">MINYLFAVTLLIMQHVANVDAAAQKGMLPAFWQPLCGLSEELDTKPHKAISDLQTAASKVELMHRASLRAQIYGLAKAGTKDETATALTELYYSSKVAATLSHLRTTSIQPAIDAASAAAYLKGRIDEYLSVWSNVNQGDTNGCLLAANGGAAATISGSKLGGTECKLKLTGASSNSITPTHLTSDGFPTLVHSVSGDTQQHSAGECTLASGHSSNGLGDSSALAGEFKVLDGYLGIPNSNAVITIQSVQTVGSGHANTHPAWYNAWEKDKQTAQAAHLAFTNTTGEIKDYNLVSEAIRTVDLKKAEAADTDVEGQVTSYIGGKDDAKWKEFIAKIEKFRIPAKTGKQTEPTTLGAIEDTETLLTILYHYQLQLSKRLSELQTRLDDTESKGKNKTPEQLCNEITDAKTCNADKKCKYDAEKKEEPKCTLSDEGKKKAIAKESENQEAGGKYGKGGNLLQRAKVKTRKHAVQHRVANGMEKKAKIPLF</sequence>
<dbReference type="EMBL" id="KX700827">
    <property type="protein sequence ID" value="APD74783.1"/>
    <property type="molecule type" value="Genomic_DNA"/>
</dbReference>
<dbReference type="AlphaFoldDB" id="A0A1J0RA76"/>
<organism evidence="11">
    <name type="scientific">Trypanosoma brucei</name>
    <dbReference type="NCBI Taxonomy" id="5691"/>
    <lineage>
        <taxon>Eukaryota</taxon>
        <taxon>Discoba</taxon>
        <taxon>Euglenozoa</taxon>
        <taxon>Kinetoplastea</taxon>
        <taxon>Metakinetoplastina</taxon>
        <taxon>Trypanosomatida</taxon>
        <taxon>Trypanosomatidae</taxon>
        <taxon>Trypanosoma</taxon>
    </lineage>
</organism>
<dbReference type="Gene3D" id="3.90.150.10">
    <property type="entry name" value="Variant Surface Glycoprotein, subunit A domain 1"/>
    <property type="match status" value="1"/>
</dbReference>
<feature type="signal peptide" evidence="9">
    <location>
        <begin position="1"/>
        <end position="21"/>
    </location>
</feature>
<keyword evidence="9" id="KW-0732">Signal</keyword>
<dbReference type="InterPro" id="IPR001812">
    <property type="entry name" value="Trypano_VSG_A_N_dom"/>
</dbReference>
<dbReference type="VEuPathDB" id="TriTrypDB:Tb427_000016000"/>
<evidence type="ECO:0000313" key="11">
    <source>
        <dbReference type="EMBL" id="APD74783.1"/>
    </source>
</evidence>
<dbReference type="InterPro" id="IPR027446">
    <property type="entry name" value="VSG_C_dom_sf"/>
</dbReference>
<feature type="domain" description="Trypanosome variant surface glycoprotein A-type N-terminal" evidence="10">
    <location>
        <begin position="9"/>
        <end position="371"/>
    </location>
</feature>
<dbReference type="GO" id="GO:0098552">
    <property type="term" value="C:side of membrane"/>
    <property type="evidence" value="ECO:0007669"/>
    <property type="project" value="UniProtKB-KW"/>
</dbReference>
<dbReference type="Pfam" id="PF00913">
    <property type="entry name" value="Trypan_glycop"/>
    <property type="match status" value="1"/>
</dbReference>
<keyword evidence="5" id="KW-0472">Membrane</keyword>
<name>A0A1J0RA76_9TRYP</name>
<dbReference type="VEuPathDB" id="TriTrypDB:Tb1125.11.100"/>
<dbReference type="GO" id="GO:0042783">
    <property type="term" value="P:symbiont-mediated evasion of host immune response"/>
    <property type="evidence" value="ECO:0007669"/>
    <property type="project" value="InterPro"/>
</dbReference>
<dbReference type="GO" id="GO:0005886">
    <property type="term" value="C:plasma membrane"/>
    <property type="evidence" value="ECO:0007669"/>
    <property type="project" value="UniProtKB-SubCell"/>
</dbReference>
<keyword evidence="3" id="KW-1003">Cell membrane</keyword>
<evidence type="ECO:0000256" key="6">
    <source>
        <dbReference type="ARBA" id="ARBA00023180"/>
    </source>
</evidence>
<evidence type="ECO:0000256" key="3">
    <source>
        <dbReference type="ARBA" id="ARBA00022475"/>
    </source>
</evidence>
<evidence type="ECO:0000256" key="8">
    <source>
        <dbReference type="SAM" id="MobiDB-lite"/>
    </source>
</evidence>
<comment type="subcellular location">
    <subcellularLocation>
        <location evidence="2">Cell membrane</location>
        <topology evidence="2">Lipid-anchor</topology>
        <topology evidence="2">GPI-anchor</topology>
    </subcellularLocation>
</comment>
<evidence type="ECO:0000256" key="9">
    <source>
        <dbReference type="SAM" id="SignalP"/>
    </source>
</evidence>
<keyword evidence="6" id="KW-0325">Glycoprotein</keyword>
<dbReference type="Gene3D" id="1.10.470.10">
    <property type="entry name" value="Variant Surface Glycoprotein, subunit A, domain 2"/>
    <property type="match status" value="1"/>
</dbReference>
<evidence type="ECO:0000256" key="1">
    <source>
        <dbReference type="ARBA" id="ARBA00002523"/>
    </source>
</evidence>
<evidence type="ECO:0000256" key="2">
    <source>
        <dbReference type="ARBA" id="ARBA00004609"/>
    </source>
</evidence>
<evidence type="ECO:0000256" key="4">
    <source>
        <dbReference type="ARBA" id="ARBA00022622"/>
    </source>
</evidence>
<reference evidence="11" key="1">
    <citation type="submission" date="2016-08" db="EMBL/GenBank/DDBJ databases">
        <title>VSG repertoire of Trypanosoma brucei EATRO 1125.</title>
        <authorList>
            <person name="Cross G.A."/>
        </authorList>
    </citation>
    <scope>NUCLEOTIDE SEQUENCE</scope>
    <source>
        <strain evidence="11">EATRO 1125</strain>
    </source>
</reference>
<dbReference type="SUPFAM" id="SSF58087">
    <property type="entry name" value="Variant surface glycoprotein (N-terminal domain)"/>
    <property type="match status" value="1"/>
</dbReference>
<accession>A0A1J0RA76</accession>
<protein>
    <submittedName>
        <fullName evidence="11">Variant surface glycoprotein 1125.4256</fullName>
    </submittedName>
</protein>
<proteinExistence type="predicted"/>
<evidence type="ECO:0000256" key="5">
    <source>
        <dbReference type="ARBA" id="ARBA00023136"/>
    </source>
</evidence>
<comment type="function">
    <text evidence="1">VSG forms a coat on the surface of the parasite. The trypanosome evades the immune response of the host by expressing a series of antigenically distinct VSGs from an estimated 1000 VSG genes.</text>
</comment>
<keyword evidence="7" id="KW-0449">Lipoprotein</keyword>
<evidence type="ECO:0000259" key="10">
    <source>
        <dbReference type="Pfam" id="PF00913"/>
    </source>
</evidence>
<dbReference type="SUPFAM" id="SSF118251">
    <property type="entry name" value="Variant surface glycoprotein MITAT 1.2, VSG 221, C-terminal domain"/>
    <property type="match status" value="1"/>
</dbReference>
<feature type="chain" id="PRO_5012452935" evidence="9">
    <location>
        <begin position="22"/>
        <end position="488"/>
    </location>
</feature>
<evidence type="ECO:0000256" key="7">
    <source>
        <dbReference type="ARBA" id="ARBA00023288"/>
    </source>
</evidence>
<keyword evidence="4" id="KW-0336">GPI-anchor</keyword>